<dbReference type="PROSITE" id="PS00211">
    <property type="entry name" value="ABC_TRANSPORTER_1"/>
    <property type="match status" value="1"/>
</dbReference>
<evidence type="ECO:0000313" key="10">
    <source>
        <dbReference type="EMBL" id="KFZ28723.1"/>
    </source>
</evidence>
<accession>A0A094L265</accession>
<dbReference type="Pfam" id="PF12698">
    <property type="entry name" value="ABC2_membrane_3"/>
    <property type="match status" value="1"/>
</dbReference>
<dbReference type="GO" id="GO:0016887">
    <property type="term" value="F:ATP hydrolysis activity"/>
    <property type="evidence" value="ECO:0007669"/>
    <property type="project" value="InterPro"/>
</dbReference>
<dbReference type="EMBL" id="JPIN01000007">
    <property type="protein sequence ID" value="KFZ28723.1"/>
    <property type="molecule type" value="Genomic_DNA"/>
</dbReference>
<feature type="transmembrane region" description="Helical" evidence="7">
    <location>
        <begin position="873"/>
        <end position="895"/>
    </location>
</feature>
<dbReference type="eggNOG" id="COG1129">
    <property type="taxonomic scope" value="Bacteria"/>
</dbReference>
<dbReference type="InterPro" id="IPR013525">
    <property type="entry name" value="ABC2_TM"/>
</dbReference>
<feature type="domain" description="ABC transporter" evidence="8">
    <location>
        <begin position="5"/>
        <end position="240"/>
    </location>
</feature>
<gene>
    <name evidence="10" type="ORF">IDAT_08255</name>
</gene>
<protein>
    <submittedName>
        <fullName evidence="10">Multidrug ABC transporter ATP-binding protein</fullName>
    </submittedName>
</protein>
<dbReference type="InterPro" id="IPR047651">
    <property type="entry name" value="ABC2_perm_RbbA"/>
</dbReference>
<dbReference type="InterPro" id="IPR003439">
    <property type="entry name" value="ABC_transporter-like_ATP-bd"/>
</dbReference>
<dbReference type="InterPro" id="IPR047817">
    <property type="entry name" value="ABC2_TM_bact-type"/>
</dbReference>
<evidence type="ECO:0000256" key="5">
    <source>
        <dbReference type="ARBA" id="ARBA00022989"/>
    </source>
</evidence>
<evidence type="ECO:0000256" key="2">
    <source>
        <dbReference type="ARBA" id="ARBA00022692"/>
    </source>
</evidence>
<proteinExistence type="predicted"/>
<name>A0A094L265_9GAMM</name>
<evidence type="ECO:0000256" key="4">
    <source>
        <dbReference type="ARBA" id="ARBA00022840"/>
    </source>
</evidence>
<dbReference type="InterPro" id="IPR027417">
    <property type="entry name" value="P-loop_NTPase"/>
</dbReference>
<dbReference type="PANTHER" id="PTHR43038:SF4">
    <property type="entry name" value="RIBOSOME-ASSOCIATED ATPASE"/>
    <property type="match status" value="1"/>
</dbReference>
<dbReference type="SUPFAM" id="SSF52540">
    <property type="entry name" value="P-loop containing nucleoside triphosphate hydrolases"/>
    <property type="match status" value="2"/>
</dbReference>
<dbReference type="Gene3D" id="3.40.1710.10">
    <property type="entry name" value="abc type-2 transporter like domain"/>
    <property type="match status" value="1"/>
</dbReference>
<feature type="domain" description="ABC transmembrane type-2" evidence="9">
    <location>
        <begin position="670"/>
        <end position="898"/>
    </location>
</feature>
<evidence type="ECO:0000256" key="7">
    <source>
        <dbReference type="SAM" id="Phobius"/>
    </source>
</evidence>
<dbReference type="GO" id="GO:0140359">
    <property type="term" value="F:ABC-type transporter activity"/>
    <property type="evidence" value="ECO:0007669"/>
    <property type="project" value="InterPro"/>
</dbReference>
<reference evidence="10 11" key="1">
    <citation type="submission" date="2014-06" db="EMBL/GenBank/DDBJ databases">
        <title>Draft genome sequence of Idiomarina sp. MCCC 1A10513.</title>
        <authorList>
            <person name="Du J."/>
            <person name="Lai Q."/>
            <person name="Shao Z."/>
        </authorList>
    </citation>
    <scope>NUCLEOTIDE SEQUENCE [LARGE SCALE GENOMIC DNA]</scope>
    <source>
        <strain evidence="10 11">MCCC 1A10513</strain>
    </source>
</reference>
<comment type="caution">
    <text evidence="10">The sequence shown here is derived from an EMBL/GenBank/DDBJ whole genome shotgun (WGS) entry which is preliminary data.</text>
</comment>
<dbReference type="PANTHER" id="PTHR43038">
    <property type="entry name" value="ATP-BINDING CASSETTE, SUB-FAMILY H, MEMBER 1"/>
    <property type="match status" value="1"/>
</dbReference>
<dbReference type="STRING" id="1517416.IDAT_08255"/>
<evidence type="ECO:0000259" key="8">
    <source>
        <dbReference type="PROSITE" id="PS50893"/>
    </source>
</evidence>
<dbReference type="Gene3D" id="3.40.50.300">
    <property type="entry name" value="P-loop containing nucleotide triphosphate hydrolases"/>
    <property type="match status" value="2"/>
</dbReference>
<dbReference type="RefSeq" id="WP_034732654.1">
    <property type="nucleotide sequence ID" value="NZ_JPIN01000007.1"/>
</dbReference>
<keyword evidence="6 7" id="KW-0472">Membrane</keyword>
<feature type="transmembrane region" description="Helical" evidence="7">
    <location>
        <begin position="754"/>
        <end position="776"/>
    </location>
</feature>
<keyword evidence="11" id="KW-1185">Reference proteome</keyword>
<keyword evidence="3" id="KW-0547">Nucleotide-binding</keyword>
<dbReference type="GO" id="GO:0016020">
    <property type="term" value="C:membrane"/>
    <property type="evidence" value="ECO:0007669"/>
    <property type="project" value="UniProtKB-SubCell"/>
</dbReference>
<evidence type="ECO:0000256" key="1">
    <source>
        <dbReference type="ARBA" id="ARBA00004141"/>
    </source>
</evidence>
<dbReference type="eggNOG" id="COG0842">
    <property type="taxonomic scope" value="Bacteria"/>
</dbReference>
<dbReference type="GO" id="GO:0005524">
    <property type="term" value="F:ATP binding"/>
    <property type="evidence" value="ECO:0007669"/>
    <property type="project" value="UniProtKB-KW"/>
</dbReference>
<evidence type="ECO:0000313" key="11">
    <source>
        <dbReference type="Proteomes" id="UP000053718"/>
    </source>
</evidence>
<feature type="transmembrane region" description="Helical" evidence="7">
    <location>
        <begin position="813"/>
        <end position="834"/>
    </location>
</feature>
<evidence type="ECO:0000259" key="9">
    <source>
        <dbReference type="PROSITE" id="PS51012"/>
    </source>
</evidence>
<dbReference type="Proteomes" id="UP000053718">
    <property type="component" value="Unassembled WGS sequence"/>
</dbReference>
<keyword evidence="2 7" id="KW-0812">Transmembrane</keyword>
<dbReference type="SMART" id="SM00382">
    <property type="entry name" value="AAA"/>
    <property type="match status" value="2"/>
</dbReference>
<dbReference type="OrthoDB" id="9805029at2"/>
<dbReference type="InterPro" id="IPR003593">
    <property type="entry name" value="AAA+_ATPase"/>
</dbReference>
<evidence type="ECO:0000256" key="6">
    <source>
        <dbReference type="ARBA" id="ARBA00023136"/>
    </source>
</evidence>
<feature type="transmembrane region" description="Helical" evidence="7">
    <location>
        <begin position="705"/>
        <end position="728"/>
    </location>
</feature>
<feature type="transmembrane region" description="Helical" evidence="7">
    <location>
        <begin position="782"/>
        <end position="806"/>
    </location>
</feature>
<dbReference type="NCBIfam" id="NF033858">
    <property type="entry name" value="ABC2_perm_RbbA"/>
    <property type="match status" value="1"/>
</dbReference>
<dbReference type="CDD" id="cd03230">
    <property type="entry name" value="ABC_DR_subfamily_A"/>
    <property type="match status" value="2"/>
</dbReference>
<evidence type="ECO:0000256" key="3">
    <source>
        <dbReference type="ARBA" id="ARBA00022741"/>
    </source>
</evidence>
<dbReference type="Pfam" id="PF00005">
    <property type="entry name" value="ABC_tran"/>
    <property type="match status" value="2"/>
</dbReference>
<dbReference type="PROSITE" id="PS51012">
    <property type="entry name" value="ABC_TM2"/>
    <property type="match status" value="1"/>
</dbReference>
<keyword evidence="4 10" id="KW-0067">ATP-binding</keyword>
<comment type="subcellular location">
    <subcellularLocation>
        <location evidence="1">Membrane</location>
        <topology evidence="1">Multi-pass membrane protein</topology>
    </subcellularLocation>
</comment>
<dbReference type="AlphaFoldDB" id="A0A094L265"/>
<keyword evidence="5 7" id="KW-1133">Transmembrane helix</keyword>
<dbReference type="PROSITE" id="PS50893">
    <property type="entry name" value="ABC_TRANSPORTER_2"/>
    <property type="match status" value="2"/>
</dbReference>
<organism evidence="10 11">
    <name type="scientific">Pseudidiomarina atlantica</name>
    <dbReference type="NCBI Taxonomy" id="1517416"/>
    <lineage>
        <taxon>Bacteria</taxon>
        <taxon>Pseudomonadati</taxon>
        <taxon>Pseudomonadota</taxon>
        <taxon>Gammaproteobacteria</taxon>
        <taxon>Alteromonadales</taxon>
        <taxon>Idiomarinaceae</taxon>
        <taxon>Pseudidiomarina</taxon>
    </lineage>
</organism>
<feature type="domain" description="ABC transporter" evidence="8">
    <location>
        <begin position="267"/>
        <end position="497"/>
    </location>
</feature>
<dbReference type="InterPro" id="IPR017871">
    <property type="entry name" value="ABC_transporter-like_CS"/>
</dbReference>
<sequence length="900" mass="98943">MNTAAELVNVSHFYGDKCALKSITLSVPAASTTAIIGPDGVGKSTLLGLIAGAKVLQQGSISTLGEDLSLGPGRHRLFQRVAYMPQGLGKNLYPALSVYENVAFFAGLFALPKSERVERIEQLLAATGLLDFAERRAGQLSGGMKQKLGLCCALIHDPDLLLLDEPTTGIDPLSRRQFWRLIERLQQLQPQLSVVVATASMSEAARFEQLVVMHNGEILAHCKPFELLDKTGAESLEQAFLQLLPNTYQLPAVATASRAQPVDEIAIEARSLTKKFGAFTAVDTIDLTVKRGEIFGFLGSNGCGKTTTMKMLTGLLPATSGSGTLLGEPIAASSRASRYKVGYMTQQFSLFNELTVEQNLRLHAQLFKVASHQVAARVKWAAEQFNLNEQLHELPPQLPLGERQRLSLAVAMIHRPEVLILDEPTSGVDPVARELFWQLLIDLAQQQQVTIFISTHYMEEATRCDRISLMHAGKIIVTDTPTAIMAKENAASLDDAFVQLLQRAQTDNVAPVATELLPSESSQRRSPYFSWRRCWSYLRRESMELLRDPIRLWMAALGSVILMTVLGYGMNMDVEDLSFAVLDYDQSQLSHDYTHSIAASRYFAEQSPLINEADMEQRLRSGEISLALELPYGFARDVESGRRVEIGAWIDGSLPMRAETVQGYVQGLHLHWLQQRYTPEQDALTAAARIDTRYRYNPEVKSLPAMMPAVIPLLLLMFPAILTSLAVVREKELGSILNFYVTPTTRLEFLLGKLVPYVVLGMVNYAVLLLLAVYLFEVPLTGSLAALTLASLFYVINAALFGLIISAFVRSQIAALFATTLATIVPAAQFSGLLTPVPSLEGAARWIGEVFPATYHIVVTRGVFSKGMSFTDALPAIAPLVIAIPILLTTAALLLRKQER</sequence>